<dbReference type="AlphaFoldDB" id="X1G7M2"/>
<dbReference type="Pfam" id="PF13458">
    <property type="entry name" value="Peripla_BP_6"/>
    <property type="match status" value="1"/>
</dbReference>
<dbReference type="InterPro" id="IPR051010">
    <property type="entry name" value="BCAA_transport"/>
</dbReference>
<gene>
    <name evidence="3" type="ORF">S03H2_32173</name>
</gene>
<dbReference type="PANTHER" id="PTHR30483">
    <property type="entry name" value="LEUCINE-SPECIFIC-BINDING PROTEIN"/>
    <property type="match status" value="1"/>
</dbReference>
<keyword evidence="1" id="KW-0732">Signal</keyword>
<comment type="caution">
    <text evidence="3">The sequence shown here is derived from an EMBL/GenBank/DDBJ whole genome shotgun (WGS) entry which is preliminary data.</text>
</comment>
<organism evidence="3">
    <name type="scientific">marine sediment metagenome</name>
    <dbReference type="NCBI Taxonomy" id="412755"/>
    <lineage>
        <taxon>unclassified sequences</taxon>
        <taxon>metagenomes</taxon>
        <taxon>ecological metagenomes</taxon>
    </lineage>
</organism>
<sequence>TMREMGFSKVGIISVRTNFGVAWIKELTELAPENGIDVVNIGAYDSSQEDFNELMDELKDKNLDAVINVAVGPIQSLMTKAYKAAGFQMPLFQSHGFTDIYYVYAAGEASEGVLCPSLIMAAAEGLPDTNDQRKIILEFKAAYQNRYKEEANFFKAHAHDALMILLQAIQKAGLDRERVRDIIETTEGFVGVGGIYGFSAVDHNGLAKDIFHSVVVHNGEFVLLSSLKESDEKPEERAFEYLPVLAVLDFKIENLSDSDGTLIVDYLSNAIFQCGKFYVLARNQRETS</sequence>
<evidence type="ECO:0000259" key="2">
    <source>
        <dbReference type="Pfam" id="PF13458"/>
    </source>
</evidence>
<feature type="non-terminal residue" evidence="3">
    <location>
        <position position="1"/>
    </location>
</feature>
<dbReference type="PANTHER" id="PTHR30483:SF38">
    <property type="entry name" value="BLR7848 PROTEIN"/>
    <property type="match status" value="1"/>
</dbReference>
<accession>X1G7M2</accession>
<dbReference type="Gene3D" id="3.40.50.2300">
    <property type="match status" value="2"/>
</dbReference>
<protein>
    <recommendedName>
        <fullName evidence="2">Leucine-binding protein domain-containing protein</fullName>
    </recommendedName>
</protein>
<feature type="domain" description="Leucine-binding protein" evidence="2">
    <location>
        <begin position="2"/>
        <end position="204"/>
    </location>
</feature>
<dbReference type="SUPFAM" id="SSF53822">
    <property type="entry name" value="Periplasmic binding protein-like I"/>
    <property type="match status" value="1"/>
</dbReference>
<name>X1G7M2_9ZZZZ</name>
<dbReference type="InterPro" id="IPR028082">
    <property type="entry name" value="Peripla_BP_I"/>
</dbReference>
<evidence type="ECO:0000313" key="3">
    <source>
        <dbReference type="EMBL" id="GAH53916.1"/>
    </source>
</evidence>
<reference evidence="3" key="1">
    <citation type="journal article" date="2014" name="Front. Microbiol.">
        <title>High frequency of phylogenetically diverse reductive dehalogenase-homologous genes in deep subseafloor sedimentary metagenomes.</title>
        <authorList>
            <person name="Kawai M."/>
            <person name="Futagami T."/>
            <person name="Toyoda A."/>
            <person name="Takaki Y."/>
            <person name="Nishi S."/>
            <person name="Hori S."/>
            <person name="Arai W."/>
            <person name="Tsubouchi T."/>
            <person name="Morono Y."/>
            <person name="Uchiyama I."/>
            <person name="Ito T."/>
            <person name="Fujiyama A."/>
            <person name="Inagaki F."/>
            <person name="Takami H."/>
        </authorList>
    </citation>
    <scope>NUCLEOTIDE SEQUENCE</scope>
    <source>
        <strain evidence="3">Expedition CK06-06</strain>
    </source>
</reference>
<evidence type="ECO:0000256" key="1">
    <source>
        <dbReference type="ARBA" id="ARBA00022729"/>
    </source>
</evidence>
<proteinExistence type="predicted"/>
<dbReference type="InterPro" id="IPR028081">
    <property type="entry name" value="Leu-bd"/>
</dbReference>
<dbReference type="EMBL" id="BARU01019538">
    <property type="protein sequence ID" value="GAH53916.1"/>
    <property type="molecule type" value="Genomic_DNA"/>
</dbReference>